<dbReference type="PANTHER" id="PTHR42659:SF9">
    <property type="entry name" value="XANTHINE DEHYDROGENASE FAD-BINDING SUBUNIT XDHB-RELATED"/>
    <property type="match status" value="1"/>
</dbReference>
<keyword evidence="2" id="KW-0274">FAD</keyword>
<dbReference type="SUPFAM" id="SSF55447">
    <property type="entry name" value="CO dehydrogenase flavoprotein C-terminal domain-like"/>
    <property type="match status" value="1"/>
</dbReference>
<evidence type="ECO:0000256" key="2">
    <source>
        <dbReference type="ARBA" id="ARBA00022827"/>
    </source>
</evidence>
<dbReference type="Gene3D" id="3.30.390.50">
    <property type="entry name" value="CO dehydrogenase flavoprotein, C-terminal domain"/>
    <property type="match status" value="1"/>
</dbReference>
<dbReference type="Proteomes" id="UP001202827">
    <property type="component" value="Unassembled WGS sequence"/>
</dbReference>
<reference evidence="4 5" key="1">
    <citation type="submission" date="2022-04" db="EMBL/GenBank/DDBJ databases">
        <title>Rhizobium coralii sp. nov., isolated from coral Turbinaria peltata.</title>
        <authorList>
            <person name="Sun H."/>
        </authorList>
    </citation>
    <scope>NUCLEOTIDE SEQUENCE [LARGE SCALE GENOMIC DNA]</scope>
    <source>
        <strain evidence="4 5">NTR19</strain>
    </source>
</reference>
<dbReference type="InterPro" id="IPR016167">
    <property type="entry name" value="FAD-bd_PCMH_sub1"/>
</dbReference>
<keyword evidence="5" id="KW-1185">Reference proteome</keyword>
<dbReference type="SUPFAM" id="SSF56176">
    <property type="entry name" value="FAD-binding/transporter-associated domain-like"/>
    <property type="match status" value="1"/>
</dbReference>
<dbReference type="SMART" id="SM01092">
    <property type="entry name" value="CO_deh_flav_C"/>
    <property type="match status" value="1"/>
</dbReference>
<comment type="caution">
    <text evidence="4">The sequence shown here is derived from an EMBL/GenBank/DDBJ whole genome shotgun (WGS) entry which is preliminary data.</text>
</comment>
<dbReference type="InterPro" id="IPR051312">
    <property type="entry name" value="Diverse_Substr_Oxidored"/>
</dbReference>
<sequence>MKDFSYLRAASAEEASRAAQQAGAMLLAGGTTLLDLAKCGVTEPDTVVDITRLAGLDTINVGEGGLTIGALATMSAVADHPEVKTQFPVVAQSLSLAASAQLRNMATIGGNLLQRTRCAYFRDPQAFPACNKRAPGSGCSALGGVTRNHAVLGTSEKCIASYPGDLAVALAAFDAVVDLGTRQVPVDDFFLPYGEAPERETLLQPGEIIRGLTVPASVAARQSVYLKVRDRQSYEFAAASAAVGLELEADGRTVSDIRVALGGVATKPWRALAVEQALIGKALDADLVRSASRLSMEGAVSHGDNAYKIELAPRVVARAILQLAPSLGDLA</sequence>
<dbReference type="EMBL" id="JALPRY010000003">
    <property type="protein sequence ID" value="MCK8778835.1"/>
    <property type="molecule type" value="Genomic_DNA"/>
</dbReference>
<dbReference type="InterPro" id="IPR016169">
    <property type="entry name" value="FAD-bd_PCMH_sub2"/>
</dbReference>
<protein>
    <submittedName>
        <fullName evidence="4">Xanthine dehydrogenase family protein subunit M</fullName>
    </submittedName>
</protein>
<dbReference type="InterPro" id="IPR036318">
    <property type="entry name" value="FAD-bd_PCMH-like_sf"/>
</dbReference>
<accession>A0ABT0ILT0</accession>
<keyword evidence="1" id="KW-0285">Flavoprotein</keyword>
<dbReference type="Gene3D" id="3.30.465.10">
    <property type="match status" value="2"/>
</dbReference>
<dbReference type="PANTHER" id="PTHR42659">
    <property type="entry name" value="XANTHINE DEHYDROGENASE SUBUNIT C-RELATED"/>
    <property type="match status" value="1"/>
</dbReference>
<dbReference type="InterPro" id="IPR005107">
    <property type="entry name" value="CO_DH_flav_C"/>
</dbReference>
<dbReference type="RefSeq" id="WP_248681685.1">
    <property type="nucleotide sequence ID" value="NZ_JALPRY010000003.1"/>
</dbReference>
<evidence type="ECO:0000259" key="3">
    <source>
        <dbReference type="PROSITE" id="PS51387"/>
    </source>
</evidence>
<feature type="domain" description="FAD-binding PCMH-type" evidence="3">
    <location>
        <begin position="1"/>
        <end position="219"/>
    </location>
</feature>
<dbReference type="Pfam" id="PF03450">
    <property type="entry name" value="CO_deh_flav_C"/>
    <property type="match status" value="1"/>
</dbReference>
<dbReference type="InterPro" id="IPR016166">
    <property type="entry name" value="FAD-bd_PCMH"/>
</dbReference>
<name>A0ABT0ILT0_9HYPH</name>
<dbReference type="InterPro" id="IPR002346">
    <property type="entry name" value="Mopterin_DH_FAD-bd"/>
</dbReference>
<evidence type="ECO:0000256" key="1">
    <source>
        <dbReference type="ARBA" id="ARBA00022630"/>
    </source>
</evidence>
<dbReference type="Gene3D" id="3.30.43.10">
    <property type="entry name" value="Uridine Diphospho-n-acetylenolpyruvylglucosamine Reductase, domain 2"/>
    <property type="match status" value="1"/>
</dbReference>
<evidence type="ECO:0000313" key="5">
    <source>
        <dbReference type="Proteomes" id="UP001202827"/>
    </source>
</evidence>
<proteinExistence type="predicted"/>
<gene>
    <name evidence="4" type="ORF">M0654_02455</name>
</gene>
<dbReference type="PROSITE" id="PS51387">
    <property type="entry name" value="FAD_PCMH"/>
    <property type="match status" value="1"/>
</dbReference>
<dbReference type="Pfam" id="PF00941">
    <property type="entry name" value="FAD_binding_5"/>
    <property type="match status" value="1"/>
</dbReference>
<dbReference type="InterPro" id="IPR036683">
    <property type="entry name" value="CO_DH_flav_C_dom_sf"/>
</dbReference>
<evidence type="ECO:0000313" key="4">
    <source>
        <dbReference type="EMBL" id="MCK8778835.1"/>
    </source>
</evidence>
<organism evidence="4 5">
    <name type="scientific">Neorhizobium turbinariae</name>
    <dbReference type="NCBI Taxonomy" id="2937795"/>
    <lineage>
        <taxon>Bacteria</taxon>
        <taxon>Pseudomonadati</taxon>
        <taxon>Pseudomonadota</taxon>
        <taxon>Alphaproteobacteria</taxon>
        <taxon>Hyphomicrobiales</taxon>
        <taxon>Rhizobiaceae</taxon>
        <taxon>Rhizobium/Agrobacterium group</taxon>
        <taxon>Neorhizobium</taxon>
    </lineage>
</organism>